<dbReference type="SUPFAM" id="SSF48113">
    <property type="entry name" value="Heme-dependent peroxidases"/>
    <property type="match status" value="1"/>
</dbReference>
<dbReference type="Pfam" id="PF00141">
    <property type="entry name" value="peroxidase"/>
    <property type="match status" value="1"/>
</dbReference>
<dbReference type="InterPro" id="IPR000823">
    <property type="entry name" value="Peroxidase_pln"/>
</dbReference>
<evidence type="ECO:0000256" key="9">
    <source>
        <dbReference type="PIRSR" id="PIRSR600823-3"/>
    </source>
</evidence>
<evidence type="ECO:0000256" key="12">
    <source>
        <dbReference type="RuleBase" id="RU004241"/>
    </source>
</evidence>
<evidence type="ECO:0000256" key="10">
    <source>
        <dbReference type="PIRSR" id="PIRSR600823-4"/>
    </source>
</evidence>
<dbReference type="PANTHER" id="PTHR31235">
    <property type="entry name" value="PEROXIDASE 25-RELATED"/>
    <property type="match status" value="1"/>
</dbReference>
<dbReference type="GO" id="GO:0020037">
    <property type="term" value="F:heme binding"/>
    <property type="evidence" value="ECO:0007669"/>
    <property type="project" value="InterPro"/>
</dbReference>
<evidence type="ECO:0000256" key="5">
    <source>
        <dbReference type="ARBA" id="ARBA00022617"/>
    </source>
</evidence>
<keyword evidence="8" id="KW-0408">Iron</keyword>
<proteinExistence type="inferred from homology"/>
<evidence type="ECO:0000256" key="3">
    <source>
        <dbReference type="ARBA" id="ARBA00012313"/>
    </source>
</evidence>
<dbReference type="GO" id="GO:0046872">
    <property type="term" value="F:metal ion binding"/>
    <property type="evidence" value="ECO:0007669"/>
    <property type="project" value="UniProtKB-KW"/>
</dbReference>
<evidence type="ECO:0000256" key="8">
    <source>
        <dbReference type="ARBA" id="ARBA00023004"/>
    </source>
</evidence>
<dbReference type="PROSITE" id="PS50873">
    <property type="entry name" value="PEROXIDASE_4"/>
    <property type="match status" value="1"/>
</dbReference>
<keyword evidence="11" id="KW-1015">Disulfide bond</keyword>
<sequence length="126" mass="13945">MNTNLSSFLISIVVFGSLLRVFHGGELRKHFYKDSCPLAEDIVKEIIWKYVASNSTLPAKFLRMHFQDCFVNATTPNLSVGGFDVIDEVKTELEKTCPGVVSCVDIVTLAARDSVSYKVKEANVGI</sequence>
<comment type="caution">
    <text evidence="15">The sequence shown here is derived from an EMBL/GenBank/DDBJ whole genome shotgun (WGS) entry which is preliminary data.</text>
</comment>
<name>A0AAW0LHC7_QUESU</name>
<evidence type="ECO:0000256" key="6">
    <source>
        <dbReference type="ARBA" id="ARBA00022723"/>
    </source>
</evidence>
<keyword evidence="7" id="KW-0560">Oxidoreductase</keyword>
<dbReference type="PRINTS" id="PR00461">
    <property type="entry name" value="PLPEROXIDASE"/>
</dbReference>
<feature type="chain" id="PRO_5043452142" description="peroxidase" evidence="13">
    <location>
        <begin position="25"/>
        <end position="126"/>
    </location>
</feature>
<dbReference type="EMBL" id="PKMF04000093">
    <property type="protein sequence ID" value="KAK7850955.1"/>
    <property type="molecule type" value="Genomic_DNA"/>
</dbReference>
<reference evidence="15 16" key="1">
    <citation type="journal article" date="2018" name="Sci. Data">
        <title>The draft genome sequence of cork oak.</title>
        <authorList>
            <person name="Ramos A.M."/>
            <person name="Usie A."/>
            <person name="Barbosa P."/>
            <person name="Barros P.M."/>
            <person name="Capote T."/>
            <person name="Chaves I."/>
            <person name="Simoes F."/>
            <person name="Abreu I."/>
            <person name="Carrasquinho I."/>
            <person name="Faro C."/>
            <person name="Guimaraes J.B."/>
            <person name="Mendonca D."/>
            <person name="Nobrega F."/>
            <person name="Rodrigues L."/>
            <person name="Saibo N.J.M."/>
            <person name="Varela M.C."/>
            <person name="Egas C."/>
            <person name="Matos J."/>
            <person name="Miguel C.M."/>
            <person name="Oliveira M.M."/>
            <person name="Ricardo C.P."/>
            <person name="Goncalves S."/>
        </authorList>
    </citation>
    <scope>NUCLEOTIDE SEQUENCE [LARGE SCALE GENOMIC DNA]</scope>
    <source>
        <strain evidence="16">cv. HL8</strain>
        <tissue evidence="15">Leaves</tissue>
    </source>
</reference>
<dbReference type="GO" id="GO:0140825">
    <property type="term" value="F:lactoperoxidase activity"/>
    <property type="evidence" value="ECO:0007669"/>
    <property type="project" value="UniProtKB-EC"/>
</dbReference>
<dbReference type="InterPro" id="IPR002016">
    <property type="entry name" value="Haem_peroxidase"/>
</dbReference>
<comment type="similarity">
    <text evidence="12">Belongs to the peroxidase family.</text>
</comment>
<feature type="disulfide bond" evidence="11">
    <location>
        <begin position="36"/>
        <end position="97"/>
    </location>
</feature>
<keyword evidence="5" id="KW-0349">Heme</keyword>
<feature type="site" description="Transition state stabilizer" evidence="10">
    <location>
        <position position="63"/>
    </location>
</feature>
<evidence type="ECO:0000313" key="15">
    <source>
        <dbReference type="EMBL" id="KAK7850955.1"/>
    </source>
</evidence>
<dbReference type="InterPro" id="IPR010255">
    <property type="entry name" value="Haem_peroxidase_sf"/>
</dbReference>
<keyword evidence="16" id="KW-1185">Reference proteome</keyword>
<comment type="catalytic activity">
    <reaction evidence="1">
        <text>2 a phenolic donor + H2O2 = 2 a phenolic radical donor + 2 H2O</text>
        <dbReference type="Rhea" id="RHEA:56136"/>
        <dbReference type="ChEBI" id="CHEBI:15377"/>
        <dbReference type="ChEBI" id="CHEBI:16240"/>
        <dbReference type="ChEBI" id="CHEBI:139520"/>
        <dbReference type="ChEBI" id="CHEBI:139521"/>
        <dbReference type="EC" id="1.11.1.7"/>
    </reaction>
</comment>
<evidence type="ECO:0000259" key="14">
    <source>
        <dbReference type="PROSITE" id="PS50873"/>
    </source>
</evidence>
<feature type="signal peptide" evidence="13">
    <location>
        <begin position="1"/>
        <end position="24"/>
    </location>
</feature>
<comment type="cofactor">
    <cofactor evidence="9">
        <name>Ca(2+)</name>
        <dbReference type="ChEBI" id="CHEBI:29108"/>
    </cofactor>
    <text evidence="9">Binds 2 calcium ions per subunit.</text>
</comment>
<evidence type="ECO:0000256" key="13">
    <source>
        <dbReference type="SAM" id="SignalP"/>
    </source>
</evidence>
<dbReference type="Gene3D" id="1.10.520.10">
    <property type="match status" value="2"/>
</dbReference>
<protein>
    <recommendedName>
        <fullName evidence="3">peroxidase</fullName>
        <ecNumber evidence="3">1.11.1.7</ecNumber>
    </recommendedName>
</protein>
<keyword evidence="6 9" id="KW-0479">Metal-binding</keyword>
<keyword evidence="9" id="KW-0106">Calcium</keyword>
<gene>
    <name evidence="15" type="primary">PER24_0</name>
    <name evidence="15" type="ORF">CFP56_043316</name>
</gene>
<keyword evidence="13" id="KW-0732">Signal</keyword>
<accession>A0AAW0LHC7</accession>
<dbReference type="EC" id="1.11.1.7" evidence="3"/>
<feature type="binding site" evidence="9">
    <location>
        <position position="71"/>
    </location>
    <ligand>
        <name>Ca(2+)</name>
        <dbReference type="ChEBI" id="CHEBI:29108"/>
        <label>1</label>
    </ligand>
</feature>
<evidence type="ECO:0000256" key="7">
    <source>
        <dbReference type="ARBA" id="ARBA00023002"/>
    </source>
</evidence>
<dbReference type="GO" id="GO:0006979">
    <property type="term" value="P:response to oxidative stress"/>
    <property type="evidence" value="ECO:0007669"/>
    <property type="project" value="InterPro"/>
</dbReference>
<evidence type="ECO:0000256" key="1">
    <source>
        <dbReference type="ARBA" id="ARBA00000189"/>
    </source>
</evidence>
<dbReference type="PRINTS" id="PR00458">
    <property type="entry name" value="PEROXIDASE"/>
</dbReference>
<evidence type="ECO:0000256" key="4">
    <source>
        <dbReference type="ARBA" id="ARBA00022559"/>
    </source>
</evidence>
<evidence type="ECO:0000313" key="16">
    <source>
        <dbReference type="Proteomes" id="UP000237347"/>
    </source>
</evidence>
<dbReference type="Proteomes" id="UP000237347">
    <property type="component" value="Unassembled WGS sequence"/>
</dbReference>
<evidence type="ECO:0000256" key="11">
    <source>
        <dbReference type="PIRSR" id="PIRSR600823-5"/>
    </source>
</evidence>
<evidence type="ECO:0000256" key="2">
    <source>
        <dbReference type="ARBA" id="ARBA00001970"/>
    </source>
</evidence>
<keyword evidence="4 15" id="KW-0575">Peroxidase</keyword>
<dbReference type="AlphaFoldDB" id="A0AAW0LHC7"/>
<feature type="binding site" evidence="9">
    <location>
        <position position="68"/>
    </location>
    <ligand>
        <name>Ca(2+)</name>
        <dbReference type="ChEBI" id="CHEBI:29108"/>
        <label>1</label>
    </ligand>
</feature>
<organism evidence="15 16">
    <name type="scientific">Quercus suber</name>
    <name type="common">Cork oak</name>
    <dbReference type="NCBI Taxonomy" id="58331"/>
    <lineage>
        <taxon>Eukaryota</taxon>
        <taxon>Viridiplantae</taxon>
        <taxon>Streptophyta</taxon>
        <taxon>Embryophyta</taxon>
        <taxon>Tracheophyta</taxon>
        <taxon>Spermatophyta</taxon>
        <taxon>Magnoliopsida</taxon>
        <taxon>eudicotyledons</taxon>
        <taxon>Gunneridae</taxon>
        <taxon>Pentapetalae</taxon>
        <taxon>rosids</taxon>
        <taxon>fabids</taxon>
        <taxon>Fagales</taxon>
        <taxon>Fagaceae</taxon>
        <taxon>Quercus</taxon>
    </lineage>
</organism>
<comment type="cofactor">
    <cofactor evidence="2">
        <name>heme b</name>
        <dbReference type="ChEBI" id="CHEBI:60344"/>
    </cofactor>
</comment>
<feature type="domain" description="Plant heme peroxidase family profile" evidence="14">
    <location>
        <begin position="26"/>
        <end position="126"/>
    </location>
</feature>